<sequence>MKTSIKKPIHITSSLLLFFCFCFLINHLSIAQNYAIGADVSFLKQAEDSGFTFKENGKIKPGLEIFKEHGYNWIRLRLFHTPTELPNNLEYTIALAQQAKKHGFKFLLDYHYSDTWADPAKQFIPKAWEGKTQSELVKAVFEYTKSTMIAFRNANVYPDMVQIGNEISHGMLWPNGKLPENWDNFSQLVQAGINGVNASCGNNPCPEIMIHIDKGGDKDFTKYFFDKLNSYNLKYDVIGQSYYPWWHGNLLNLRECLNFTATNYNKNVILVEVAYNWTPTEYLDKKPPFPESPTGQKEFLDEVNRIVLSIPNERGVGIFWWEPAVSKRGSRSFFDANGNVQPVISVFDKYTRF</sequence>
<reference evidence="8" key="1">
    <citation type="journal article" date="2019" name="Int. J. Syst. Evol. Microbiol.">
        <title>The Global Catalogue of Microorganisms (GCM) 10K type strain sequencing project: providing services to taxonomists for standard genome sequencing and annotation.</title>
        <authorList>
            <consortium name="The Broad Institute Genomics Platform"/>
            <consortium name="The Broad Institute Genome Sequencing Center for Infectious Disease"/>
            <person name="Wu L."/>
            <person name="Ma J."/>
        </authorList>
    </citation>
    <scope>NUCLEOTIDE SEQUENCE [LARGE SCALE GENOMIC DNA]</scope>
    <source>
        <strain evidence="8">CCUG 60529</strain>
    </source>
</reference>
<keyword evidence="4 6" id="KW-0378">Hydrolase</keyword>
<comment type="caution">
    <text evidence="7">The sequence shown here is derived from an EMBL/GenBank/DDBJ whole genome shotgun (WGS) entry which is preliminary data.</text>
</comment>
<evidence type="ECO:0000256" key="2">
    <source>
        <dbReference type="ARBA" id="ARBA00010687"/>
    </source>
</evidence>
<comment type="catalytic activity">
    <reaction evidence="1 6">
        <text>The enzyme specifically hydrolyzes (1-&gt;4)-beta-D-galactosidic linkages in type I arabinogalactans.</text>
        <dbReference type="EC" id="3.2.1.89"/>
    </reaction>
</comment>
<dbReference type="SUPFAM" id="SSF51445">
    <property type="entry name" value="(Trans)glycosidases"/>
    <property type="match status" value="1"/>
</dbReference>
<accession>A0ABW3BTI9</accession>
<evidence type="ECO:0000256" key="3">
    <source>
        <dbReference type="ARBA" id="ARBA00012556"/>
    </source>
</evidence>
<dbReference type="EMBL" id="JBHTIB010000012">
    <property type="protein sequence ID" value="MFD0835812.1"/>
    <property type="molecule type" value="Genomic_DNA"/>
</dbReference>
<evidence type="ECO:0000256" key="6">
    <source>
        <dbReference type="RuleBase" id="RU361192"/>
    </source>
</evidence>
<evidence type="ECO:0000313" key="7">
    <source>
        <dbReference type="EMBL" id="MFD0835812.1"/>
    </source>
</evidence>
<evidence type="ECO:0000256" key="4">
    <source>
        <dbReference type="ARBA" id="ARBA00022801"/>
    </source>
</evidence>
<protein>
    <recommendedName>
        <fullName evidence="3 6">Arabinogalactan endo-beta-1,4-galactanase</fullName>
        <ecNumber evidence="3 6">3.2.1.89</ecNumber>
    </recommendedName>
</protein>
<evidence type="ECO:0000256" key="1">
    <source>
        <dbReference type="ARBA" id="ARBA00001695"/>
    </source>
</evidence>
<comment type="similarity">
    <text evidence="2 6">Belongs to the glycosyl hydrolase 53 family.</text>
</comment>
<dbReference type="PANTHER" id="PTHR34983:SF1">
    <property type="entry name" value="ARABINOGALACTAN ENDO-BETA-1,4-GALACTANASE A"/>
    <property type="match status" value="1"/>
</dbReference>
<dbReference type="InterPro" id="IPR011683">
    <property type="entry name" value="Glyco_hydro_53"/>
</dbReference>
<organism evidence="7 8">
    <name type="scientific">Mariniflexile aquimaris</name>
    <dbReference type="NCBI Taxonomy" id="881009"/>
    <lineage>
        <taxon>Bacteria</taxon>
        <taxon>Pseudomonadati</taxon>
        <taxon>Bacteroidota</taxon>
        <taxon>Flavobacteriia</taxon>
        <taxon>Flavobacteriales</taxon>
        <taxon>Flavobacteriaceae</taxon>
        <taxon>Mariniflexile</taxon>
    </lineage>
</organism>
<dbReference type="Pfam" id="PF07745">
    <property type="entry name" value="Glyco_hydro_53"/>
    <property type="match status" value="1"/>
</dbReference>
<dbReference type="RefSeq" id="WP_379941261.1">
    <property type="nucleotide sequence ID" value="NZ_JBHTIB010000012.1"/>
</dbReference>
<dbReference type="EC" id="3.2.1.89" evidence="3 6"/>
<keyword evidence="8" id="KW-1185">Reference proteome</keyword>
<dbReference type="Proteomes" id="UP001597011">
    <property type="component" value="Unassembled WGS sequence"/>
</dbReference>
<gene>
    <name evidence="7" type="ORF">ACFQ0I_08565</name>
</gene>
<dbReference type="Gene3D" id="3.20.20.80">
    <property type="entry name" value="Glycosidases"/>
    <property type="match status" value="1"/>
</dbReference>
<dbReference type="PANTHER" id="PTHR34983">
    <property type="entry name" value="ARABINOGALACTAN ENDO-BETA-1,4-GALACTANASE A"/>
    <property type="match status" value="1"/>
</dbReference>
<name>A0ABW3BTI9_9FLAO</name>
<evidence type="ECO:0000256" key="5">
    <source>
        <dbReference type="ARBA" id="ARBA00023295"/>
    </source>
</evidence>
<proteinExistence type="inferred from homology"/>
<evidence type="ECO:0000313" key="8">
    <source>
        <dbReference type="Proteomes" id="UP001597011"/>
    </source>
</evidence>
<dbReference type="InterPro" id="IPR017853">
    <property type="entry name" value="GH"/>
</dbReference>
<keyword evidence="5 6" id="KW-0326">Glycosidase</keyword>